<dbReference type="InterPro" id="IPR051803">
    <property type="entry name" value="TA_system_RelE-like_toxin"/>
</dbReference>
<evidence type="ECO:0000313" key="4">
    <source>
        <dbReference type="Proteomes" id="UP000298324"/>
    </source>
</evidence>
<dbReference type="InterPro" id="IPR035093">
    <property type="entry name" value="RelE/ParE_toxin_dom_sf"/>
</dbReference>
<gene>
    <name evidence="3" type="ORF">Psch_02598</name>
</gene>
<dbReference type="Gene3D" id="3.30.2310.20">
    <property type="entry name" value="RelE-like"/>
    <property type="match status" value="1"/>
</dbReference>
<evidence type="ECO:0000256" key="1">
    <source>
        <dbReference type="ARBA" id="ARBA00006226"/>
    </source>
</evidence>
<name>A0A4Y7R9S7_9FIRM</name>
<keyword evidence="4" id="KW-1185">Reference proteome</keyword>
<dbReference type="PANTHER" id="PTHR33755:SF5">
    <property type="entry name" value="TYPE II TOXIN-ANTITOXIN SYSTEM RELE_PARE FAMILY TOXIN"/>
    <property type="match status" value="1"/>
</dbReference>
<reference evidence="3 4" key="1">
    <citation type="journal article" date="2018" name="Environ. Microbiol.">
        <title>Novel energy conservation strategies and behaviour of Pelotomaculum schinkii driving syntrophic propionate catabolism.</title>
        <authorList>
            <person name="Hidalgo-Ahumada C.A.P."/>
            <person name="Nobu M.K."/>
            <person name="Narihiro T."/>
            <person name="Tamaki H."/>
            <person name="Liu W.T."/>
            <person name="Kamagata Y."/>
            <person name="Stams A.J.M."/>
            <person name="Imachi H."/>
            <person name="Sousa D.Z."/>
        </authorList>
    </citation>
    <scope>NUCLEOTIDE SEQUENCE [LARGE SCALE GENOMIC DNA]</scope>
    <source>
        <strain evidence="3 4">HH</strain>
    </source>
</reference>
<organism evidence="3 4">
    <name type="scientific">Pelotomaculum schinkii</name>
    <dbReference type="NCBI Taxonomy" id="78350"/>
    <lineage>
        <taxon>Bacteria</taxon>
        <taxon>Bacillati</taxon>
        <taxon>Bacillota</taxon>
        <taxon>Clostridia</taxon>
        <taxon>Eubacteriales</taxon>
        <taxon>Desulfotomaculaceae</taxon>
        <taxon>Pelotomaculum</taxon>
    </lineage>
</organism>
<keyword evidence="2" id="KW-1277">Toxin-antitoxin system</keyword>
<dbReference type="Proteomes" id="UP000298324">
    <property type="component" value="Unassembled WGS sequence"/>
</dbReference>
<dbReference type="AlphaFoldDB" id="A0A4Y7R9S7"/>
<comment type="similarity">
    <text evidence="1">Belongs to the RelE toxin family.</text>
</comment>
<dbReference type="PANTHER" id="PTHR33755">
    <property type="entry name" value="TOXIN PARE1-RELATED"/>
    <property type="match status" value="1"/>
</dbReference>
<protein>
    <submittedName>
        <fullName evidence="3">Plasmid stabilization system protein</fullName>
    </submittedName>
</protein>
<dbReference type="Pfam" id="PF05016">
    <property type="entry name" value="ParE_toxin"/>
    <property type="match status" value="1"/>
</dbReference>
<sequence length="89" mass="10587">MDIQEITEYIARDSMENAIRFADELLAVCRSIPDFPDRGRIVPEVGHSQIREIIHKNYRLVYTVRKEKVFILQIFNAAKLFRMQDIDFE</sequence>
<dbReference type="EMBL" id="QFGA01000002">
    <property type="protein sequence ID" value="TEB05557.1"/>
    <property type="molecule type" value="Genomic_DNA"/>
</dbReference>
<accession>A0A4Y7R9S7</accession>
<proteinExistence type="inferred from homology"/>
<comment type="caution">
    <text evidence="3">The sequence shown here is derived from an EMBL/GenBank/DDBJ whole genome shotgun (WGS) entry which is preliminary data.</text>
</comment>
<evidence type="ECO:0000256" key="2">
    <source>
        <dbReference type="ARBA" id="ARBA00022649"/>
    </source>
</evidence>
<dbReference type="InterPro" id="IPR007712">
    <property type="entry name" value="RelE/ParE_toxin"/>
</dbReference>
<evidence type="ECO:0000313" key="3">
    <source>
        <dbReference type="EMBL" id="TEB05557.1"/>
    </source>
</evidence>